<dbReference type="PRINTS" id="PR01020">
    <property type="entry name" value="LPSBIOSNTHSS"/>
</dbReference>
<dbReference type="EMBL" id="JABBJJ010000654">
    <property type="protein sequence ID" value="NMO23545.1"/>
    <property type="molecule type" value="Genomic_DNA"/>
</dbReference>
<dbReference type="InterPro" id="IPR001980">
    <property type="entry name" value="PPAT"/>
</dbReference>
<gene>
    <name evidence="9 11" type="primary">coaD</name>
    <name evidence="11" type="ORF">HG543_53130</name>
</gene>
<dbReference type="AlphaFoldDB" id="A0A848LZM9"/>
<organism evidence="11 12">
    <name type="scientific">Pyxidicoccus fallax</name>
    <dbReference type="NCBI Taxonomy" id="394095"/>
    <lineage>
        <taxon>Bacteria</taxon>
        <taxon>Pseudomonadati</taxon>
        <taxon>Myxococcota</taxon>
        <taxon>Myxococcia</taxon>
        <taxon>Myxococcales</taxon>
        <taxon>Cystobacterineae</taxon>
        <taxon>Myxococcaceae</taxon>
        <taxon>Pyxidicoccus</taxon>
    </lineage>
</organism>
<dbReference type="HAMAP" id="MF_00151">
    <property type="entry name" value="PPAT_bact"/>
    <property type="match status" value="1"/>
</dbReference>
<dbReference type="EC" id="2.7.7.3" evidence="9"/>
<keyword evidence="2 9" id="KW-0808">Transferase</keyword>
<reference evidence="11 12" key="1">
    <citation type="submission" date="2020-04" db="EMBL/GenBank/DDBJ databases">
        <title>Draft genome of Pyxidicoccus fallax type strain.</title>
        <authorList>
            <person name="Whitworth D.E."/>
        </authorList>
    </citation>
    <scope>NUCLEOTIDE SEQUENCE [LARGE SCALE GENOMIC DNA]</scope>
    <source>
        <strain evidence="11 12">DSM 14698</strain>
    </source>
</reference>
<dbReference type="PANTHER" id="PTHR21342:SF1">
    <property type="entry name" value="PHOSPHOPANTETHEINE ADENYLYLTRANSFERASE"/>
    <property type="match status" value="1"/>
</dbReference>
<dbReference type="InterPro" id="IPR014729">
    <property type="entry name" value="Rossmann-like_a/b/a_fold"/>
</dbReference>
<evidence type="ECO:0000313" key="11">
    <source>
        <dbReference type="EMBL" id="NMO23545.1"/>
    </source>
</evidence>
<evidence type="ECO:0000256" key="5">
    <source>
        <dbReference type="ARBA" id="ARBA00022840"/>
    </source>
</evidence>
<sequence>MPAAIYPGSFDPLTNGHLSLIQRSLKMFDRLIVAIAVNPKKTPTFTEEERRQLIREACGDDPRVEVEAFHGLLVDYVKRRNVGVVIRGLRAVSDFEYEFQLANMNRKLAPDIETVFMMTGEDYFYISSQLVREVASFGGDVTGLVPDNVNQKLKAKFANRK</sequence>
<comment type="similarity">
    <text evidence="9">Belongs to the bacterial CoaD family.</text>
</comment>
<dbReference type="GO" id="GO:0004595">
    <property type="term" value="F:pantetheine-phosphate adenylyltransferase activity"/>
    <property type="evidence" value="ECO:0007669"/>
    <property type="project" value="UniProtKB-UniRule"/>
</dbReference>
<keyword evidence="1 9" id="KW-0963">Cytoplasm</keyword>
<comment type="subcellular location">
    <subcellularLocation>
        <location evidence="9">Cytoplasm</location>
    </subcellularLocation>
</comment>
<comment type="subunit">
    <text evidence="9">Homohexamer.</text>
</comment>
<dbReference type="Proteomes" id="UP000518300">
    <property type="component" value="Unassembled WGS sequence"/>
</dbReference>
<dbReference type="NCBIfam" id="TIGR00125">
    <property type="entry name" value="cyt_tran_rel"/>
    <property type="match status" value="1"/>
</dbReference>
<evidence type="ECO:0000259" key="10">
    <source>
        <dbReference type="Pfam" id="PF01467"/>
    </source>
</evidence>
<keyword evidence="7 9" id="KW-0173">Coenzyme A biosynthesis</keyword>
<feature type="binding site" evidence="9">
    <location>
        <position position="87"/>
    </location>
    <ligand>
        <name>substrate</name>
    </ligand>
</feature>
<feature type="site" description="Transition state stabilizer" evidence="9">
    <location>
        <position position="17"/>
    </location>
</feature>
<dbReference type="GO" id="GO:0015937">
    <property type="term" value="P:coenzyme A biosynthetic process"/>
    <property type="evidence" value="ECO:0007669"/>
    <property type="project" value="UniProtKB-UniRule"/>
</dbReference>
<comment type="catalytic activity">
    <reaction evidence="8 9">
        <text>(R)-4'-phosphopantetheine + ATP + H(+) = 3'-dephospho-CoA + diphosphate</text>
        <dbReference type="Rhea" id="RHEA:19801"/>
        <dbReference type="ChEBI" id="CHEBI:15378"/>
        <dbReference type="ChEBI" id="CHEBI:30616"/>
        <dbReference type="ChEBI" id="CHEBI:33019"/>
        <dbReference type="ChEBI" id="CHEBI:57328"/>
        <dbReference type="ChEBI" id="CHEBI:61723"/>
        <dbReference type="EC" id="2.7.7.3"/>
    </reaction>
</comment>
<keyword evidence="5 9" id="KW-0067">ATP-binding</keyword>
<keyword evidence="6 9" id="KW-0460">Magnesium</keyword>
<feature type="binding site" evidence="9">
    <location>
        <position position="17"/>
    </location>
    <ligand>
        <name>ATP</name>
        <dbReference type="ChEBI" id="CHEBI:30616"/>
    </ligand>
</feature>
<feature type="binding site" evidence="9">
    <location>
        <begin position="88"/>
        <end position="90"/>
    </location>
    <ligand>
        <name>ATP</name>
        <dbReference type="ChEBI" id="CHEBI:30616"/>
    </ligand>
</feature>
<dbReference type="GO" id="GO:0005737">
    <property type="term" value="C:cytoplasm"/>
    <property type="evidence" value="ECO:0007669"/>
    <property type="project" value="UniProtKB-SubCell"/>
</dbReference>
<keyword evidence="4 9" id="KW-0547">Nucleotide-binding</keyword>
<feature type="binding site" evidence="9">
    <location>
        <begin position="9"/>
        <end position="10"/>
    </location>
    <ligand>
        <name>ATP</name>
        <dbReference type="ChEBI" id="CHEBI:30616"/>
    </ligand>
</feature>
<evidence type="ECO:0000313" key="12">
    <source>
        <dbReference type="Proteomes" id="UP000518300"/>
    </source>
</evidence>
<comment type="function">
    <text evidence="9">Reversibly transfers an adenylyl group from ATP to 4'-phosphopantetheine, yielding dephospho-CoA (dPCoA) and pyrophosphate.</text>
</comment>
<comment type="caution">
    <text evidence="11">The sequence shown here is derived from an EMBL/GenBank/DDBJ whole genome shotgun (WGS) entry which is preliminary data.</text>
</comment>
<evidence type="ECO:0000256" key="6">
    <source>
        <dbReference type="ARBA" id="ARBA00022842"/>
    </source>
</evidence>
<dbReference type="RefSeq" id="WP_169352601.1">
    <property type="nucleotide sequence ID" value="NZ_JABBJJ010000654.1"/>
</dbReference>
<dbReference type="InterPro" id="IPR004821">
    <property type="entry name" value="Cyt_trans-like"/>
</dbReference>
<proteinExistence type="inferred from homology"/>
<protein>
    <recommendedName>
        <fullName evidence="9">Phosphopantetheine adenylyltransferase</fullName>
        <ecNumber evidence="9">2.7.7.3</ecNumber>
    </recommendedName>
    <alternativeName>
        <fullName evidence="9">Dephospho-CoA pyrophosphorylase</fullName>
    </alternativeName>
    <alternativeName>
        <fullName evidence="9">Pantetheine-phosphate adenylyltransferase</fullName>
        <shortName evidence="9">PPAT</shortName>
    </alternativeName>
</protein>
<keyword evidence="3 9" id="KW-0548">Nucleotidyltransferase</keyword>
<feature type="domain" description="Cytidyltransferase-like" evidence="10">
    <location>
        <begin position="5"/>
        <end position="133"/>
    </location>
</feature>
<dbReference type="NCBIfam" id="TIGR01510">
    <property type="entry name" value="coaD_prev_kdtB"/>
    <property type="match status" value="1"/>
</dbReference>
<comment type="cofactor">
    <cofactor evidence="9">
        <name>Mg(2+)</name>
        <dbReference type="ChEBI" id="CHEBI:18420"/>
    </cofactor>
</comment>
<dbReference type="CDD" id="cd02163">
    <property type="entry name" value="PPAT"/>
    <property type="match status" value="1"/>
</dbReference>
<comment type="pathway">
    <text evidence="9">Cofactor biosynthesis; coenzyme A biosynthesis; CoA from (R)-pantothenate: step 4/5.</text>
</comment>
<accession>A0A848LZM9</accession>
<dbReference type="SUPFAM" id="SSF52374">
    <property type="entry name" value="Nucleotidylyl transferase"/>
    <property type="match status" value="1"/>
</dbReference>
<dbReference type="GO" id="GO:0005524">
    <property type="term" value="F:ATP binding"/>
    <property type="evidence" value="ECO:0007669"/>
    <property type="project" value="UniProtKB-KW"/>
</dbReference>
<feature type="binding site" evidence="9">
    <location>
        <position position="41"/>
    </location>
    <ligand>
        <name>substrate</name>
    </ligand>
</feature>
<feature type="binding site" evidence="9">
    <location>
        <begin position="123"/>
        <end position="129"/>
    </location>
    <ligand>
        <name>ATP</name>
        <dbReference type="ChEBI" id="CHEBI:30616"/>
    </ligand>
</feature>
<evidence type="ECO:0000256" key="3">
    <source>
        <dbReference type="ARBA" id="ARBA00022695"/>
    </source>
</evidence>
<dbReference type="PANTHER" id="PTHR21342">
    <property type="entry name" value="PHOSPHOPANTETHEINE ADENYLYLTRANSFERASE"/>
    <property type="match status" value="1"/>
</dbReference>
<evidence type="ECO:0000256" key="2">
    <source>
        <dbReference type="ARBA" id="ARBA00022679"/>
    </source>
</evidence>
<evidence type="ECO:0000256" key="1">
    <source>
        <dbReference type="ARBA" id="ARBA00022490"/>
    </source>
</evidence>
<evidence type="ECO:0000256" key="8">
    <source>
        <dbReference type="ARBA" id="ARBA00029346"/>
    </source>
</evidence>
<evidence type="ECO:0000256" key="9">
    <source>
        <dbReference type="HAMAP-Rule" id="MF_00151"/>
    </source>
</evidence>
<dbReference type="Pfam" id="PF01467">
    <property type="entry name" value="CTP_transf_like"/>
    <property type="match status" value="1"/>
</dbReference>
<feature type="binding site" evidence="9">
    <location>
        <position position="73"/>
    </location>
    <ligand>
        <name>substrate</name>
    </ligand>
</feature>
<feature type="binding site" evidence="9">
    <location>
        <position position="9"/>
    </location>
    <ligand>
        <name>substrate</name>
    </ligand>
</feature>
<keyword evidence="12" id="KW-1185">Reference proteome</keyword>
<dbReference type="UniPathway" id="UPA00241">
    <property type="reaction ID" value="UER00355"/>
</dbReference>
<name>A0A848LZM9_9BACT</name>
<dbReference type="Gene3D" id="3.40.50.620">
    <property type="entry name" value="HUPs"/>
    <property type="match status" value="1"/>
</dbReference>
<feature type="binding site" evidence="9">
    <location>
        <position position="98"/>
    </location>
    <ligand>
        <name>ATP</name>
        <dbReference type="ChEBI" id="CHEBI:30616"/>
    </ligand>
</feature>
<evidence type="ECO:0000256" key="7">
    <source>
        <dbReference type="ARBA" id="ARBA00022993"/>
    </source>
</evidence>
<evidence type="ECO:0000256" key="4">
    <source>
        <dbReference type="ARBA" id="ARBA00022741"/>
    </source>
</evidence>